<gene>
    <name evidence="3" type="ORF">HPB52_016069</name>
</gene>
<reference evidence="3" key="1">
    <citation type="journal article" date="2020" name="Cell">
        <title>Large-Scale Comparative Analyses of Tick Genomes Elucidate Their Genetic Diversity and Vector Capacities.</title>
        <authorList>
            <consortium name="Tick Genome and Microbiome Consortium (TIGMIC)"/>
            <person name="Jia N."/>
            <person name="Wang J."/>
            <person name="Shi W."/>
            <person name="Du L."/>
            <person name="Sun Y."/>
            <person name="Zhan W."/>
            <person name="Jiang J.F."/>
            <person name="Wang Q."/>
            <person name="Zhang B."/>
            <person name="Ji P."/>
            <person name="Bell-Sakyi L."/>
            <person name="Cui X.M."/>
            <person name="Yuan T.T."/>
            <person name="Jiang B.G."/>
            <person name="Yang W.F."/>
            <person name="Lam T.T."/>
            <person name="Chang Q.C."/>
            <person name="Ding S.J."/>
            <person name="Wang X.J."/>
            <person name="Zhu J.G."/>
            <person name="Ruan X.D."/>
            <person name="Zhao L."/>
            <person name="Wei J.T."/>
            <person name="Ye R.Z."/>
            <person name="Que T.C."/>
            <person name="Du C.H."/>
            <person name="Zhou Y.H."/>
            <person name="Cheng J.X."/>
            <person name="Dai P.F."/>
            <person name="Guo W.B."/>
            <person name="Han X.H."/>
            <person name="Huang E.J."/>
            <person name="Li L.F."/>
            <person name="Wei W."/>
            <person name="Gao Y.C."/>
            <person name="Liu J.Z."/>
            <person name="Shao H.Z."/>
            <person name="Wang X."/>
            <person name="Wang C.C."/>
            <person name="Yang T.C."/>
            <person name="Huo Q.B."/>
            <person name="Li W."/>
            <person name="Chen H.Y."/>
            <person name="Chen S.E."/>
            <person name="Zhou L.G."/>
            <person name="Ni X.B."/>
            <person name="Tian J.H."/>
            <person name="Sheng Y."/>
            <person name="Liu T."/>
            <person name="Pan Y.S."/>
            <person name="Xia L.Y."/>
            <person name="Li J."/>
            <person name="Zhao F."/>
            <person name="Cao W.C."/>
        </authorList>
    </citation>
    <scope>NUCLEOTIDE SEQUENCE</scope>
    <source>
        <strain evidence="3">Rsan-2018</strain>
    </source>
</reference>
<dbReference type="GO" id="GO:0003756">
    <property type="term" value="F:protein disulfide isomerase activity"/>
    <property type="evidence" value="ECO:0007669"/>
    <property type="project" value="TreeGrafter"/>
</dbReference>
<dbReference type="GO" id="GO:0034976">
    <property type="term" value="P:response to endoplasmic reticulum stress"/>
    <property type="evidence" value="ECO:0007669"/>
    <property type="project" value="TreeGrafter"/>
</dbReference>
<comment type="similarity">
    <text evidence="1">Belongs to the protein disulfide isomerase family.</text>
</comment>
<dbReference type="Pfam" id="PF00085">
    <property type="entry name" value="Thioredoxin"/>
    <property type="match status" value="2"/>
</dbReference>
<comment type="caution">
    <text evidence="3">The sequence shown here is derived from an EMBL/GenBank/DDBJ whole genome shotgun (WGS) entry which is preliminary data.</text>
</comment>
<feature type="domain" description="Thioredoxin" evidence="2">
    <location>
        <begin position="1"/>
        <end position="111"/>
    </location>
</feature>
<dbReference type="PRINTS" id="PR00421">
    <property type="entry name" value="THIOREDOXIN"/>
</dbReference>
<feature type="domain" description="Thioredoxin" evidence="2">
    <location>
        <begin position="114"/>
        <end position="245"/>
    </location>
</feature>
<dbReference type="Proteomes" id="UP000821837">
    <property type="component" value="Chromosome 3"/>
</dbReference>
<protein>
    <recommendedName>
        <fullName evidence="2">Thioredoxin domain-containing protein</fullName>
    </recommendedName>
</protein>
<dbReference type="PANTHER" id="PTHR18929">
    <property type="entry name" value="PROTEIN DISULFIDE ISOMERASE"/>
    <property type="match status" value="1"/>
</dbReference>
<evidence type="ECO:0000259" key="2">
    <source>
        <dbReference type="PROSITE" id="PS51352"/>
    </source>
</evidence>
<dbReference type="Gene3D" id="3.40.30.10">
    <property type="entry name" value="Glutaredoxin"/>
    <property type="match status" value="2"/>
</dbReference>
<dbReference type="PROSITE" id="PS00194">
    <property type="entry name" value="THIOREDOXIN_1"/>
    <property type="match status" value="2"/>
</dbReference>
<evidence type="ECO:0000256" key="1">
    <source>
        <dbReference type="ARBA" id="ARBA00006347"/>
    </source>
</evidence>
<evidence type="ECO:0000313" key="4">
    <source>
        <dbReference type="Proteomes" id="UP000821837"/>
    </source>
</evidence>
<proteinExistence type="inferred from homology"/>
<dbReference type="SUPFAM" id="SSF52833">
    <property type="entry name" value="Thioredoxin-like"/>
    <property type="match status" value="2"/>
</dbReference>
<dbReference type="PANTHER" id="PTHR18929:SF210">
    <property type="entry name" value="PROTEIN DISULFIDE-ISOMERASE A4"/>
    <property type="match status" value="1"/>
</dbReference>
<dbReference type="CDD" id="cd02961">
    <property type="entry name" value="PDI_a_family"/>
    <property type="match status" value="2"/>
</dbReference>
<dbReference type="EMBL" id="JABSTV010001249">
    <property type="protein sequence ID" value="KAH7962436.1"/>
    <property type="molecule type" value="Genomic_DNA"/>
</dbReference>
<dbReference type="InterPro" id="IPR013766">
    <property type="entry name" value="Thioredoxin_domain"/>
</dbReference>
<dbReference type="PROSITE" id="PS51352">
    <property type="entry name" value="THIOREDOXIN_2"/>
    <property type="match status" value="2"/>
</dbReference>
<organism evidence="3 4">
    <name type="scientific">Rhipicephalus sanguineus</name>
    <name type="common">Brown dog tick</name>
    <name type="synonym">Ixodes sanguineus</name>
    <dbReference type="NCBI Taxonomy" id="34632"/>
    <lineage>
        <taxon>Eukaryota</taxon>
        <taxon>Metazoa</taxon>
        <taxon>Ecdysozoa</taxon>
        <taxon>Arthropoda</taxon>
        <taxon>Chelicerata</taxon>
        <taxon>Arachnida</taxon>
        <taxon>Acari</taxon>
        <taxon>Parasitiformes</taxon>
        <taxon>Ixodida</taxon>
        <taxon>Ixodoidea</taxon>
        <taxon>Ixodidae</taxon>
        <taxon>Rhipicephalinae</taxon>
        <taxon>Rhipicephalus</taxon>
        <taxon>Rhipicephalus</taxon>
    </lineage>
</organism>
<dbReference type="GO" id="GO:0005783">
    <property type="term" value="C:endoplasmic reticulum"/>
    <property type="evidence" value="ECO:0007669"/>
    <property type="project" value="TreeGrafter"/>
</dbReference>
<reference evidence="3" key="2">
    <citation type="submission" date="2021-09" db="EMBL/GenBank/DDBJ databases">
        <authorList>
            <person name="Jia N."/>
            <person name="Wang J."/>
            <person name="Shi W."/>
            <person name="Du L."/>
            <person name="Sun Y."/>
            <person name="Zhan W."/>
            <person name="Jiang J."/>
            <person name="Wang Q."/>
            <person name="Zhang B."/>
            <person name="Ji P."/>
            <person name="Sakyi L.B."/>
            <person name="Cui X."/>
            <person name="Yuan T."/>
            <person name="Jiang B."/>
            <person name="Yang W."/>
            <person name="Lam T.T.-Y."/>
            <person name="Chang Q."/>
            <person name="Ding S."/>
            <person name="Wang X."/>
            <person name="Zhu J."/>
            <person name="Ruan X."/>
            <person name="Zhao L."/>
            <person name="Wei J."/>
            <person name="Que T."/>
            <person name="Du C."/>
            <person name="Cheng J."/>
            <person name="Dai P."/>
            <person name="Han X."/>
            <person name="Huang E."/>
            <person name="Gao Y."/>
            <person name="Liu J."/>
            <person name="Shao H."/>
            <person name="Ye R."/>
            <person name="Li L."/>
            <person name="Wei W."/>
            <person name="Wang X."/>
            <person name="Wang C."/>
            <person name="Huo Q."/>
            <person name="Li W."/>
            <person name="Guo W."/>
            <person name="Chen H."/>
            <person name="Chen S."/>
            <person name="Zhou L."/>
            <person name="Zhou L."/>
            <person name="Ni X."/>
            <person name="Tian J."/>
            <person name="Zhou Y."/>
            <person name="Sheng Y."/>
            <person name="Liu T."/>
            <person name="Pan Y."/>
            <person name="Xia L."/>
            <person name="Li J."/>
            <person name="Zhao F."/>
            <person name="Cao W."/>
        </authorList>
    </citation>
    <scope>NUCLEOTIDE SEQUENCE</scope>
    <source>
        <strain evidence="3">Rsan-2018</strain>
        <tissue evidence="3">Larvae</tissue>
    </source>
</reference>
<dbReference type="GO" id="GO:0006457">
    <property type="term" value="P:protein folding"/>
    <property type="evidence" value="ECO:0007669"/>
    <property type="project" value="TreeGrafter"/>
</dbReference>
<dbReference type="GO" id="GO:0009986">
    <property type="term" value="C:cell surface"/>
    <property type="evidence" value="ECO:0007669"/>
    <property type="project" value="TreeGrafter"/>
</dbReference>
<dbReference type="InterPro" id="IPR036249">
    <property type="entry name" value="Thioredoxin-like_sf"/>
</dbReference>
<accession>A0A9D4Q126</accession>
<evidence type="ECO:0000313" key="3">
    <source>
        <dbReference type="EMBL" id="KAH7962436.1"/>
    </source>
</evidence>
<dbReference type="InterPro" id="IPR017937">
    <property type="entry name" value="Thioredoxin_CS"/>
</dbReference>
<sequence>MGVKVEMNVFKLNISNFYEVVNNTRYMLINFYAPWCEHCVKLEPEYARAALTLRHRDPQVILAKVDTTVEQKLANRFSVNKYPTLFFSHRGNTTEYENTFSAEGIVDAMAEKTDPMFEPPPEASLELTAVNFTMTINNAKLMLIYFYAPWCGHCRRLSPEFERAARRLKEYNIPLGKVDATKEKSLAEVNEVRSYPTLLLYRRGRRFEYNGPREEAGIVNHHAEPVPVPSQEVSTLKQFKKAIHTRSPSPFWQFSASPADLSTRSLRLRPDATQVHMERFMEEHLFPLVGFRDVANLWKYINKYPIVVVFYDVDFGFDNKEGIRNNRMRHHDPHTQLYDAWDGMMALTTIGAFKLFTCGTRGAR</sequence>
<keyword evidence="4" id="KW-1185">Reference proteome</keyword>
<name>A0A9D4Q126_RHISA</name>
<dbReference type="AlphaFoldDB" id="A0A9D4Q126"/>
<dbReference type="VEuPathDB" id="VectorBase:RSAN_052874"/>